<sequence>MRIRKVFLSVCCFVFMVASTPTYIRAETGGEAIVLKLQDVKAMVKGNTYELQSAPVLVNDITMVPLRFVGEALGANIGWNGDTRTVTLTTSTRTVILSINSKDAVVGEQPVTMDQPAIIMNDTTMVPLRFVAEQLGQTVTYNNQLQTITLTNNFANVTPVERTRLSPPTVDNLVPDPDGGQIVARATQVLSVVVDKNGYIYSLRNYANNDGYIVSKYEPEANRTSTIFRIDAKLNFEYEKVSAYSYFPAPVPRKNTFIYASYQPNQLYYNPLLDSVYVLGLGGVVYSLEPEVKMETHNFTFLKPVPWDVNSGQSGAGIAMFETLDGEKFYWGSGRAIYSSLKGGGTQFETKTYIEPNSQLDSVVKDNTIYTYDMSTGYISTLGNAGLQIADQAFVDGAVNCIGANGKFIVMTAEQIYQVTVDGQITLLINRNELKFNKGLYNAKSKSYEPMVNVYDPSELKFNKFIRFALDPDENIILYDENSRMVRRINVYEQE</sequence>
<feature type="domain" description="Copper amine oxidase-like N-terminal" evidence="2">
    <location>
        <begin position="44"/>
        <end position="149"/>
    </location>
</feature>
<dbReference type="SUPFAM" id="SSF55383">
    <property type="entry name" value="Copper amine oxidase, domain N"/>
    <property type="match status" value="2"/>
</dbReference>
<evidence type="ECO:0000259" key="2">
    <source>
        <dbReference type="Pfam" id="PF07833"/>
    </source>
</evidence>
<proteinExistence type="predicted"/>
<evidence type="ECO:0000313" key="3">
    <source>
        <dbReference type="EMBL" id="NOU67272.1"/>
    </source>
</evidence>
<keyword evidence="1" id="KW-0732">Signal</keyword>
<name>A0ABX1XFJ7_9BACL</name>
<protein>
    <recommendedName>
        <fullName evidence="2">Copper amine oxidase-like N-terminal domain-containing protein</fullName>
    </recommendedName>
</protein>
<dbReference type="InterPro" id="IPR036582">
    <property type="entry name" value="Mao_N_sf"/>
</dbReference>
<dbReference type="RefSeq" id="WP_171634001.1">
    <property type="nucleotide sequence ID" value="NZ_WHNY01000067.1"/>
</dbReference>
<feature type="signal peptide" evidence="1">
    <location>
        <begin position="1"/>
        <end position="26"/>
    </location>
</feature>
<dbReference type="SUPFAM" id="SSF101898">
    <property type="entry name" value="NHL repeat"/>
    <property type="match status" value="1"/>
</dbReference>
<evidence type="ECO:0000313" key="4">
    <source>
        <dbReference type="Proteomes" id="UP000653578"/>
    </source>
</evidence>
<dbReference type="InterPro" id="IPR012854">
    <property type="entry name" value="Cu_amine_oxidase-like_N"/>
</dbReference>
<feature type="chain" id="PRO_5047505118" description="Copper amine oxidase-like N-terminal domain-containing protein" evidence="1">
    <location>
        <begin position="27"/>
        <end position="495"/>
    </location>
</feature>
<dbReference type="Gene3D" id="3.30.457.10">
    <property type="entry name" value="Copper amine oxidase-like, N-terminal domain"/>
    <property type="match status" value="2"/>
</dbReference>
<accession>A0ABX1XFJ7</accession>
<dbReference type="Pfam" id="PF07833">
    <property type="entry name" value="Cu_amine_oxidN1"/>
    <property type="match status" value="1"/>
</dbReference>
<reference evidence="3 4" key="1">
    <citation type="submission" date="2019-10" db="EMBL/GenBank/DDBJ databases">
        <title>Description of Paenibacillus humi sp. nov.</title>
        <authorList>
            <person name="Carlier A."/>
            <person name="Qi S."/>
        </authorList>
    </citation>
    <scope>NUCLEOTIDE SEQUENCE [LARGE SCALE GENOMIC DNA]</scope>
    <source>
        <strain evidence="3 4">LMG 31461</strain>
    </source>
</reference>
<comment type="caution">
    <text evidence="3">The sequence shown here is derived from an EMBL/GenBank/DDBJ whole genome shotgun (WGS) entry which is preliminary data.</text>
</comment>
<keyword evidence="4" id="KW-1185">Reference proteome</keyword>
<evidence type="ECO:0000256" key="1">
    <source>
        <dbReference type="SAM" id="SignalP"/>
    </source>
</evidence>
<organism evidence="3 4">
    <name type="scientific">Paenibacillus plantarum</name>
    <dbReference type="NCBI Taxonomy" id="2654975"/>
    <lineage>
        <taxon>Bacteria</taxon>
        <taxon>Bacillati</taxon>
        <taxon>Bacillota</taxon>
        <taxon>Bacilli</taxon>
        <taxon>Bacillales</taxon>
        <taxon>Paenibacillaceae</taxon>
        <taxon>Paenibacillus</taxon>
    </lineage>
</organism>
<gene>
    <name evidence="3" type="ORF">GC096_24825</name>
</gene>
<dbReference type="EMBL" id="WHNY01000067">
    <property type="protein sequence ID" value="NOU67272.1"/>
    <property type="molecule type" value="Genomic_DNA"/>
</dbReference>
<dbReference type="Proteomes" id="UP000653578">
    <property type="component" value="Unassembled WGS sequence"/>
</dbReference>